<dbReference type="Pfam" id="PF23441">
    <property type="entry name" value="SDR"/>
    <property type="match status" value="1"/>
</dbReference>
<sequence>MISGTILIIGGTSGIGFEVAKKAIEEGAKVVVVSSNQDKVDSAVAELGASASGAVADLENGDPEAALKPVFEKHAFNHVILTAEKRPEFRKLADIDVDYIRRTYRLKVEVGLIVAKLVQKYLPEDYKSSYIMTGGSATDKPVPGWSVASGATAALTGLVKALALDLAPRRVNVVAPGAVDTPLWGEKTPEVQAMLSHIGESLPLKKVATSAEVAEAYLYLLKDTNATASIVNTNGGGLL</sequence>
<evidence type="ECO:0000313" key="4">
    <source>
        <dbReference type="EMBL" id="CDP33450.1"/>
    </source>
</evidence>
<dbReference type="Gene3D" id="3.40.50.720">
    <property type="entry name" value="NAD(P)-binding Rossmann-like Domain"/>
    <property type="match status" value="1"/>
</dbReference>
<dbReference type="CDD" id="cd05233">
    <property type="entry name" value="SDR_c"/>
    <property type="match status" value="1"/>
</dbReference>
<evidence type="ECO:0000256" key="3">
    <source>
        <dbReference type="ARBA" id="ARBA00023002"/>
    </source>
</evidence>
<gene>
    <name evidence="4" type="ORF">GNLVRS02_ARAD1A09658g</name>
</gene>
<dbReference type="SMR" id="A0A060SX08"/>
<dbReference type="InterPro" id="IPR057571">
    <property type="entry name" value="SDR_PhqE-like"/>
</dbReference>
<reference evidence="4" key="2">
    <citation type="submission" date="2014-06" db="EMBL/GenBank/DDBJ databases">
        <title>The complete genome of Blastobotrys (Arxula) adeninivorans LS3 - a yeast of biotechnological interest.</title>
        <authorList>
            <person name="Kunze G."/>
            <person name="Gaillardin C."/>
            <person name="Czernicka M."/>
            <person name="Durrens P."/>
            <person name="Martin T."/>
            <person name="Boer E."/>
            <person name="Gabaldon T."/>
            <person name="Cruz J."/>
            <person name="Talla E."/>
            <person name="Marck C."/>
            <person name="Goffeau A."/>
            <person name="Barbe V."/>
            <person name="Baret P."/>
            <person name="Baronian K."/>
            <person name="Beier S."/>
            <person name="Bleykasten C."/>
            <person name="Bode R."/>
            <person name="Casaregola S."/>
            <person name="Despons L."/>
            <person name="Fairhead C."/>
            <person name="Giersberg M."/>
            <person name="Gierski P."/>
            <person name="Hahnel U."/>
            <person name="Hartmann A."/>
            <person name="Jankowska D."/>
            <person name="Jubin C."/>
            <person name="Jung P."/>
            <person name="Lafontaine I."/>
            <person name="Leh-Louis V."/>
            <person name="Lemaire M."/>
            <person name="Marcet-Houben M."/>
            <person name="Mascher M."/>
            <person name="Morel G."/>
            <person name="Richard G.-F."/>
            <person name="Riechen J."/>
            <person name="Sacerdot C."/>
            <person name="Sarkar A."/>
            <person name="Savel G."/>
            <person name="Schacherer J."/>
            <person name="Sherman D."/>
            <person name="Straub M.-L."/>
            <person name="Stein N."/>
            <person name="Thierry A."/>
            <person name="Trautwein-Schult A."/>
            <person name="Westhof E."/>
            <person name="Worch S."/>
            <person name="Dujon B."/>
            <person name="Souciet J.-L."/>
            <person name="Wincker P."/>
            <person name="Scholz U."/>
            <person name="Neuveglise N."/>
        </authorList>
    </citation>
    <scope>NUCLEOTIDE SEQUENCE</scope>
    <source>
        <strain evidence="4">LS3</strain>
    </source>
</reference>
<comment type="similarity">
    <text evidence="1">Belongs to the short-chain dehydrogenases/reductases (SDR) family.</text>
</comment>
<dbReference type="InterPro" id="IPR051122">
    <property type="entry name" value="SDR_DHRS6-like"/>
</dbReference>
<evidence type="ECO:0000256" key="2">
    <source>
        <dbReference type="ARBA" id="ARBA00022857"/>
    </source>
</evidence>
<protein>
    <submittedName>
        <fullName evidence="4">ARAD1A09658p</fullName>
    </submittedName>
</protein>
<dbReference type="EMBL" id="HG937691">
    <property type="protein sequence ID" value="CDP33450.1"/>
    <property type="molecule type" value="Genomic_DNA"/>
</dbReference>
<dbReference type="InterPro" id="IPR002347">
    <property type="entry name" value="SDR_fam"/>
</dbReference>
<accession>A0A060SX08</accession>
<dbReference type="SUPFAM" id="SSF51735">
    <property type="entry name" value="NAD(P)-binding Rossmann-fold domains"/>
    <property type="match status" value="1"/>
</dbReference>
<keyword evidence="2" id="KW-0521">NADP</keyword>
<dbReference type="PANTHER" id="PTHR43477">
    <property type="entry name" value="DIHYDROANTICAPSIN 7-DEHYDROGENASE"/>
    <property type="match status" value="1"/>
</dbReference>
<evidence type="ECO:0000256" key="1">
    <source>
        <dbReference type="ARBA" id="ARBA00006484"/>
    </source>
</evidence>
<dbReference type="AlphaFoldDB" id="A0A060SX08"/>
<dbReference type="PRINTS" id="PR00081">
    <property type="entry name" value="GDHRDH"/>
</dbReference>
<keyword evidence="3" id="KW-0560">Oxidoreductase</keyword>
<dbReference type="InterPro" id="IPR036291">
    <property type="entry name" value="NAD(P)-bd_dom_sf"/>
</dbReference>
<proteinExistence type="inferred from homology"/>
<name>A0A060SX08_BLAAD</name>
<dbReference type="PANTHER" id="PTHR43477:SF1">
    <property type="entry name" value="DIHYDROANTICAPSIN 7-DEHYDROGENASE"/>
    <property type="match status" value="1"/>
</dbReference>
<reference evidence="4" key="1">
    <citation type="submission" date="2014-02" db="EMBL/GenBank/DDBJ databases">
        <authorList>
            <person name="Genoscope - CEA"/>
        </authorList>
    </citation>
    <scope>NUCLEOTIDE SEQUENCE</scope>
    <source>
        <strain evidence="4">LS3</strain>
    </source>
</reference>
<dbReference type="PhylomeDB" id="A0A060SX08"/>
<dbReference type="GO" id="GO:0016491">
    <property type="term" value="F:oxidoreductase activity"/>
    <property type="evidence" value="ECO:0007669"/>
    <property type="project" value="UniProtKB-KW"/>
</dbReference>
<organism evidence="4">
    <name type="scientific">Blastobotrys adeninivorans</name>
    <name type="common">Yeast</name>
    <name type="synonym">Arxula adeninivorans</name>
    <dbReference type="NCBI Taxonomy" id="409370"/>
    <lineage>
        <taxon>Eukaryota</taxon>
        <taxon>Fungi</taxon>
        <taxon>Dikarya</taxon>
        <taxon>Ascomycota</taxon>
        <taxon>Saccharomycotina</taxon>
        <taxon>Dipodascomycetes</taxon>
        <taxon>Dipodascales</taxon>
        <taxon>Trichomonascaceae</taxon>
        <taxon>Blastobotrys</taxon>
    </lineage>
</organism>